<comment type="caution">
    <text evidence="3">The sequence shown here is derived from an EMBL/GenBank/DDBJ whole genome shotgun (WGS) entry which is preliminary data.</text>
</comment>
<dbReference type="Gene3D" id="2.130.10.10">
    <property type="entry name" value="YVTN repeat-like/Quinoprotein amine dehydrogenase"/>
    <property type="match status" value="2"/>
</dbReference>
<dbReference type="InterPro" id="IPR002372">
    <property type="entry name" value="PQQ_rpt_dom"/>
</dbReference>
<dbReference type="SUPFAM" id="SSF50998">
    <property type="entry name" value="Quinoprotein alcohol dehydrogenase-like"/>
    <property type="match status" value="1"/>
</dbReference>
<dbReference type="EMBL" id="JBHSYM010000024">
    <property type="protein sequence ID" value="MFC7012444.1"/>
    <property type="molecule type" value="Genomic_DNA"/>
</dbReference>
<proteinExistence type="predicted"/>
<evidence type="ECO:0000259" key="2">
    <source>
        <dbReference type="Pfam" id="PF13360"/>
    </source>
</evidence>
<gene>
    <name evidence="3" type="ORF">ACFQMH_12130</name>
</gene>
<reference evidence="4" key="1">
    <citation type="journal article" date="2019" name="Int. J. Syst. Evol. Microbiol.">
        <title>The Global Catalogue of Microorganisms (GCM) 10K type strain sequencing project: providing services to taxonomists for standard genome sequencing and annotation.</title>
        <authorList>
            <consortium name="The Broad Institute Genomics Platform"/>
            <consortium name="The Broad Institute Genome Sequencing Center for Infectious Disease"/>
            <person name="Wu L."/>
            <person name="Ma J."/>
        </authorList>
    </citation>
    <scope>NUCLEOTIDE SEQUENCE [LARGE SCALE GENOMIC DNA]</scope>
    <source>
        <strain evidence="4">JCM 4855</strain>
    </source>
</reference>
<organism evidence="3 4">
    <name type="scientific">Streptomyces viridiviolaceus</name>
    <dbReference type="NCBI Taxonomy" id="68282"/>
    <lineage>
        <taxon>Bacteria</taxon>
        <taxon>Bacillati</taxon>
        <taxon>Actinomycetota</taxon>
        <taxon>Actinomycetes</taxon>
        <taxon>Kitasatosporales</taxon>
        <taxon>Streptomycetaceae</taxon>
        <taxon>Streptomyces</taxon>
    </lineage>
</organism>
<dbReference type="PANTHER" id="PTHR34512">
    <property type="entry name" value="CELL SURFACE PROTEIN"/>
    <property type="match status" value="1"/>
</dbReference>
<feature type="region of interest" description="Disordered" evidence="1">
    <location>
        <begin position="131"/>
        <end position="154"/>
    </location>
</feature>
<evidence type="ECO:0000313" key="3">
    <source>
        <dbReference type="EMBL" id="MFC7012444.1"/>
    </source>
</evidence>
<dbReference type="PANTHER" id="PTHR34512:SF30">
    <property type="entry name" value="OUTER MEMBRANE PROTEIN ASSEMBLY FACTOR BAMB"/>
    <property type="match status" value="1"/>
</dbReference>
<feature type="compositionally biased region" description="Basic and acidic residues" evidence="1">
    <location>
        <begin position="131"/>
        <end position="151"/>
    </location>
</feature>
<keyword evidence="4" id="KW-1185">Reference proteome</keyword>
<name>A0ABW2DXG8_9ACTN</name>
<evidence type="ECO:0000256" key="1">
    <source>
        <dbReference type="SAM" id="MobiDB-lite"/>
    </source>
</evidence>
<dbReference type="RefSeq" id="WP_189880840.1">
    <property type="nucleotide sequence ID" value="NZ_BMWA01000055.1"/>
</dbReference>
<dbReference type="InterPro" id="IPR015943">
    <property type="entry name" value="WD40/YVTN_repeat-like_dom_sf"/>
</dbReference>
<dbReference type="InterPro" id="IPR011047">
    <property type="entry name" value="Quinoprotein_ADH-like_sf"/>
</dbReference>
<evidence type="ECO:0000313" key="4">
    <source>
        <dbReference type="Proteomes" id="UP001596409"/>
    </source>
</evidence>
<feature type="domain" description="Pyrrolo-quinoline quinone repeat" evidence="2">
    <location>
        <begin position="245"/>
        <end position="413"/>
    </location>
</feature>
<accession>A0ABW2DXG8</accession>
<dbReference type="Proteomes" id="UP001596409">
    <property type="component" value="Unassembled WGS sequence"/>
</dbReference>
<dbReference type="Pfam" id="PF13360">
    <property type="entry name" value="PQQ_2"/>
    <property type="match status" value="2"/>
</dbReference>
<protein>
    <submittedName>
        <fullName evidence="3">PQQ-binding-like beta-propeller repeat protein</fullName>
    </submittedName>
</protein>
<feature type="domain" description="Pyrrolo-quinoline quinone repeat" evidence="2">
    <location>
        <begin position="55"/>
        <end position="211"/>
    </location>
</feature>
<sequence length="449" mass="48249">MALAVVLGGIGAIVAWFMSAEGYLPGDAMLRSWEAAEDRKVEVGAGDDNWVVGDVAVRSRYDAVTGFGLTEGHEGKKLWEYVPAGRSEICGTAEHAGKGAVLVLQRGDGSDVAGRSGTGCTTVLALNAEDGRELWREEQKPPRDEDGKEVDVSAPTLDARGDLAVVAQDRRGTEYDAQGRPVKKDGKRGDAVLRGLDLRTGKPRWIAELPDRCGPESVSVGKKRVFVVLSCGAGGRDRREVSELTVARFDRATGSLEWHVPIDARRPLDPATRVSIESTDPLVLAVGESDENEEVTGLFVSFDENGRPRPAIDFSRGDDGLIDANSLMQTAVVGDRLYALAGYWSKGNHHTVIAFDLKTGEEVWAEEMGDPAAAMTASGDKVTVLCEWSTQSEAITTLIELDAGDGDETDERHFRDPVPSPVSAIYEHDGLLVTAGRGGGAPFIGYERW</sequence>